<dbReference type="OrthoDB" id="41592at10239"/>
<dbReference type="Proteomes" id="UP000204609">
    <property type="component" value="Segment"/>
</dbReference>
<dbReference type="EMBL" id="KU998245">
    <property type="protein sequence ID" value="ANA86418.1"/>
    <property type="molecule type" value="Genomic_DNA"/>
</dbReference>
<dbReference type="KEGG" id="vg:28800543"/>
<proteinExistence type="predicted"/>
<dbReference type="GeneID" id="28800543"/>
<accession>A0A160DEV9</accession>
<protein>
    <submittedName>
        <fullName evidence="1">Uncharacterized protein</fullName>
    </submittedName>
</protein>
<evidence type="ECO:0000313" key="2">
    <source>
        <dbReference type="Proteomes" id="UP000204609"/>
    </source>
</evidence>
<reference evidence="2" key="1">
    <citation type="submission" date="2016-03" db="EMBL/GenBank/DDBJ databases">
        <authorList>
            <person name="Ploux O."/>
        </authorList>
    </citation>
    <scope>NUCLEOTIDE SEQUENCE [LARGE SCALE GENOMIC DNA]</scope>
</reference>
<gene>
    <name evidence="1" type="primary">84</name>
    <name evidence="1" type="ORF">PBI_ONEUP_84</name>
</gene>
<dbReference type="RefSeq" id="YP_009274500.1">
    <property type="nucleotide sequence ID" value="NC_030917.1"/>
</dbReference>
<sequence>MDRRSVNYPIEYSKELDRHINSVRALAAFLTSSEVIHAADHYRDALAYEGTLDTVCDQLGVKRYDAIVDRVAELQSRTDVVEVGKNLPTPDPKDPEHIKFATSLLTEVAKGMA</sequence>
<name>A0A160DEV9_9CAUD</name>
<organism evidence="1 2">
    <name type="scientific">Gordonia phage OneUp</name>
    <dbReference type="NCBI Taxonomy" id="1838074"/>
    <lineage>
        <taxon>Viruses</taxon>
        <taxon>Duplodnaviria</taxon>
        <taxon>Heunggongvirae</taxon>
        <taxon>Uroviricota</taxon>
        <taxon>Caudoviricetes</taxon>
        <taxon>Oneupvirus</taxon>
        <taxon>Oneupvirus oneup</taxon>
    </lineage>
</organism>
<keyword evidence="2" id="KW-1185">Reference proteome</keyword>
<evidence type="ECO:0000313" key="1">
    <source>
        <dbReference type="EMBL" id="ANA86418.1"/>
    </source>
</evidence>